<evidence type="ECO:0000313" key="1">
    <source>
        <dbReference type="EMBL" id="GER35524.1"/>
    </source>
</evidence>
<dbReference type="Proteomes" id="UP000325081">
    <property type="component" value="Unassembled WGS sequence"/>
</dbReference>
<sequence>MKGPKPINHVAQLPVCHSIALPFAALSHRCHGGSVEICRCDTLGRYVAFGKVASLFRTPLKFWHMAMPGISDPGMELLIARLTKFIPGEVRQKPGSDDKR</sequence>
<evidence type="ECO:0000313" key="2">
    <source>
        <dbReference type="Proteomes" id="UP000325081"/>
    </source>
</evidence>
<comment type="caution">
    <text evidence="1">The sequence shown here is derived from an EMBL/GenBank/DDBJ whole genome shotgun (WGS) entry which is preliminary data.</text>
</comment>
<gene>
    <name evidence="1" type="ORF">STAS_11809</name>
</gene>
<dbReference type="AlphaFoldDB" id="A0A5A7PRZ5"/>
<reference evidence="2" key="1">
    <citation type="journal article" date="2019" name="Curr. Biol.">
        <title>Genome Sequence of Striga asiatica Provides Insight into the Evolution of Plant Parasitism.</title>
        <authorList>
            <person name="Yoshida S."/>
            <person name="Kim S."/>
            <person name="Wafula E.K."/>
            <person name="Tanskanen J."/>
            <person name="Kim Y.M."/>
            <person name="Honaas L."/>
            <person name="Yang Z."/>
            <person name="Spallek T."/>
            <person name="Conn C.E."/>
            <person name="Ichihashi Y."/>
            <person name="Cheong K."/>
            <person name="Cui S."/>
            <person name="Der J.P."/>
            <person name="Gundlach H."/>
            <person name="Jiao Y."/>
            <person name="Hori C."/>
            <person name="Ishida J.K."/>
            <person name="Kasahara H."/>
            <person name="Kiba T."/>
            <person name="Kim M.S."/>
            <person name="Koo N."/>
            <person name="Laohavisit A."/>
            <person name="Lee Y.H."/>
            <person name="Lumba S."/>
            <person name="McCourt P."/>
            <person name="Mortimer J.C."/>
            <person name="Mutuku J.M."/>
            <person name="Nomura T."/>
            <person name="Sasaki-Sekimoto Y."/>
            <person name="Seto Y."/>
            <person name="Wang Y."/>
            <person name="Wakatake T."/>
            <person name="Sakakibara H."/>
            <person name="Demura T."/>
            <person name="Yamaguchi S."/>
            <person name="Yoneyama K."/>
            <person name="Manabe R.I."/>
            <person name="Nelson D.C."/>
            <person name="Schulman A.H."/>
            <person name="Timko M.P."/>
            <person name="dePamphilis C.W."/>
            <person name="Choi D."/>
            <person name="Shirasu K."/>
        </authorList>
    </citation>
    <scope>NUCLEOTIDE SEQUENCE [LARGE SCALE GENOMIC DNA]</scope>
    <source>
        <strain evidence="2">cv. UVA1</strain>
    </source>
</reference>
<accession>A0A5A7PRZ5</accession>
<name>A0A5A7PRZ5_STRAF</name>
<keyword evidence="2" id="KW-1185">Reference proteome</keyword>
<organism evidence="1 2">
    <name type="scientific">Striga asiatica</name>
    <name type="common">Asiatic witchweed</name>
    <name type="synonym">Buchnera asiatica</name>
    <dbReference type="NCBI Taxonomy" id="4170"/>
    <lineage>
        <taxon>Eukaryota</taxon>
        <taxon>Viridiplantae</taxon>
        <taxon>Streptophyta</taxon>
        <taxon>Embryophyta</taxon>
        <taxon>Tracheophyta</taxon>
        <taxon>Spermatophyta</taxon>
        <taxon>Magnoliopsida</taxon>
        <taxon>eudicotyledons</taxon>
        <taxon>Gunneridae</taxon>
        <taxon>Pentapetalae</taxon>
        <taxon>asterids</taxon>
        <taxon>lamiids</taxon>
        <taxon>Lamiales</taxon>
        <taxon>Orobanchaceae</taxon>
        <taxon>Buchnereae</taxon>
        <taxon>Striga</taxon>
    </lineage>
</organism>
<proteinExistence type="predicted"/>
<dbReference type="EMBL" id="BKCP01004973">
    <property type="protein sequence ID" value="GER35524.1"/>
    <property type="molecule type" value="Genomic_DNA"/>
</dbReference>
<protein>
    <submittedName>
        <fullName evidence="1">Acidic fibroblast growth factor intracellular-binding protein</fullName>
    </submittedName>
</protein>